<keyword evidence="4" id="KW-1185">Reference proteome</keyword>
<feature type="compositionally biased region" description="Low complexity" evidence="1">
    <location>
        <begin position="1"/>
        <end position="10"/>
    </location>
</feature>
<feature type="compositionally biased region" description="Basic and acidic residues" evidence="1">
    <location>
        <begin position="40"/>
        <end position="52"/>
    </location>
</feature>
<organism evidence="3 4">
    <name type="scientific">Lynx pardinus</name>
    <name type="common">Iberian lynx</name>
    <name type="synonym">Felis pardina</name>
    <dbReference type="NCBI Taxonomy" id="191816"/>
    <lineage>
        <taxon>Eukaryota</taxon>
        <taxon>Metazoa</taxon>
        <taxon>Chordata</taxon>
        <taxon>Craniata</taxon>
        <taxon>Vertebrata</taxon>
        <taxon>Euteleostomi</taxon>
        <taxon>Mammalia</taxon>
        <taxon>Eutheria</taxon>
        <taxon>Laurasiatheria</taxon>
        <taxon>Carnivora</taxon>
        <taxon>Feliformia</taxon>
        <taxon>Felidae</taxon>
        <taxon>Felinae</taxon>
        <taxon>Lynx</taxon>
    </lineage>
</organism>
<keyword evidence="2" id="KW-1133">Transmembrane helix</keyword>
<dbReference type="Proteomes" id="UP000386466">
    <property type="component" value="Unassembled WGS sequence"/>
</dbReference>
<feature type="transmembrane region" description="Helical" evidence="2">
    <location>
        <begin position="162"/>
        <end position="182"/>
    </location>
</feature>
<feature type="compositionally biased region" description="Gly residues" evidence="1">
    <location>
        <begin position="11"/>
        <end position="21"/>
    </location>
</feature>
<reference evidence="3 4" key="1">
    <citation type="submission" date="2019-01" db="EMBL/GenBank/DDBJ databases">
        <authorList>
            <person name="Alioto T."/>
            <person name="Alioto T."/>
        </authorList>
    </citation>
    <scope>NUCLEOTIDE SEQUENCE [LARGE SCALE GENOMIC DNA]</scope>
</reference>
<proteinExistence type="predicted"/>
<keyword evidence="2" id="KW-0812">Transmembrane</keyword>
<keyword evidence="2" id="KW-0472">Membrane</keyword>
<evidence type="ECO:0000313" key="4">
    <source>
        <dbReference type="Proteomes" id="UP000386466"/>
    </source>
</evidence>
<feature type="transmembrane region" description="Helical" evidence="2">
    <location>
        <begin position="71"/>
        <end position="94"/>
    </location>
</feature>
<protein>
    <submittedName>
        <fullName evidence="3">Outer dense fiber protein 4-like</fullName>
    </submittedName>
</protein>
<feature type="transmembrane region" description="Helical" evidence="2">
    <location>
        <begin position="229"/>
        <end position="249"/>
    </location>
</feature>
<sequence>MGAGAFRAGFPGPGRGGGAGKQDGAEGSLAQEESWPADPSGDRRVPGEHPSEPRRISVLPLWWRMTHSSRWVARVLASELSLVAFILLLAMVFSKKWLCLSGSRVYQRWPANVSARICTSARLMSMGLLHIANPRAAPAPKTGKYEFFDSFKLWENHPVFGVARIAFCLTLGLGFVFTAWLHLPCLPGLKRLPFFSWIGTILSFSEVTFIFSTLLLFPINLWIFEWKRNLSVPIGWSYFIGWPVFVLYVTCGEWPGPWEGGGSGQKECGGREGLVRPGGREVGS</sequence>
<dbReference type="EMBL" id="CAAGRJ010036556">
    <property type="protein sequence ID" value="VFV44947.1"/>
    <property type="molecule type" value="Genomic_DNA"/>
</dbReference>
<evidence type="ECO:0000313" key="3">
    <source>
        <dbReference type="EMBL" id="VFV44947.1"/>
    </source>
</evidence>
<evidence type="ECO:0000256" key="1">
    <source>
        <dbReference type="SAM" id="MobiDB-lite"/>
    </source>
</evidence>
<feature type="region of interest" description="Disordered" evidence="1">
    <location>
        <begin position="1"/>
        <end position="52"/>
    </location>
</feature>
<gene>
    <name evidence="3" type="ORF">LYPA_23C013879</name>
</gene>
<accession>A0A485PJE7</accession>
<dbReference type="AlphaFoldDB" id="A0A485PJE7"/>
<evidence type="ECO:0000256" key="2">
    <source>
        <dbReference type="SAM" id="Phobius"/>
    </source>
</evidence>
<feature type="region of interest" description="Disordered" evidence="1">
    <location>
        <begin position="260"/>
        <end position="284"/>
    </location>
</feature>
<feature type="transmembrane region" description="Helical" evidence="2">
    <location>
        <begin position="194"/>
        <end position="217"/>
    </location>
</feature>
<name>A0A485PJE7_LYNPA</name>